<keyword evidence="1" id="KW-1133">Transmembrane helix</keyword>
<reference evidence="3" key="1">
    <citation type="submission" date="2017-06" db="EMBL/GenBank/DDBJ databases">
        <title>Capnocytophaga spp. assemblies.</title>
        <authorList>
            <person name="Gulvik C.A."/>
        </authorList>
    </citation>
    <scope>NUCLEOTIDE SEQUENCE [LARGE SCALE GENOMIC DNA]</scope>
    <source>
        <strain evidence="3">H6253</strain>
    </source>
</reference>
<keyword evidence="1" id="KW-0472">Membrane</keyword>
<proteinExistence type="predicted"/>
<dbReference type="AlphaFoldDB" id="A0A250F7J0"/>
<feature type="transmembrane region" description="Helical" evidence="1">
    <location>
        <begin position="46"/>
        <end position="65"/>
    </location>
</feature>
<dbReference type="Proteomes" id="UP000217276">
    <property type="component" value="Chromosome"/>
</dbReference>
<keyword evidence="3" id="KW-1185">Reference proteome</keyword>
<accession>A0A250F7J0</accession>
<name>A0A250F7J0_9FLAO</name>
<feature type="transmembrane region" description="Helical" evidence="1">
    <location>
        <begin position="20"/>
        <end position="40"/>
    </location>
</feature>
<keyword evidence="1" id="KW-0812">Transmembrane</keyword>
<protein>
    <submittedName>
        <fullName evidence="2">Uncharacterized protein</fullName>
    </submittedName>
</protein>
<organism evidence="2 3">
    <name type="scientific">Capnocytophaga leadbetteri</name>
    <dbReference type="NCBI Taxonomy" id="327575"/>
    <lineage>
        <taxon>Bacteria</taxon>
        <taxon>Pseudomonadati</taxon>
        <taxon>Bacteroidota</taxon>
        <taxon>Flavobacteriia</taxon>
        <taxon>Flavobacteriales</taxon>
        <taxon>Flavobacteriaceae</taxon>
        <taxon>Capnocytophaga</taxon>
    </lineage>
</organism>
<sequence length="68" mass="7636">MKKLQPYGAGAWHYLRRLLFVRAFALGVTLTVIVTGTVTLRVVREGLFVFFVAIVIYLLVIKIVLQGS</sequence>
<gene>
    <name evidence="2" type="ORF">CGC53_01390</name>
</gene>
<dbReference type="EMBL" id="CP022384">
    <property type="protein sequence ID" value="ATA81102.1"/>
    <property type="molecule type" value="Genomic_DNA"/>
</dbReference>
<evidence type="ECO:0000313" key="3">
    <source>
        <dbReference type="Proteomes" id="UP000217276"/>
    </source>
</evidence>
<evidence type="ECO:0000256" key="1">
    <source>
        <dbReference type="SAM" id="Phobius"/>
    </source>
</evidence>
<dbReference type="KEGG" id="clk:CGC53_01390"/>
<evidence type="ECO:0000313" key="2">
    <source>
        <dbReference type="EMBL" id="ATA81102.1"/>
    </source>
</evidence>